<dbReference type="GO" id="GO:0005634">
    <property type="term" value="C:nucleus"/>
    <property type="evidence" value="ECO:0007669"/>
    <property type="project" value="UniProtKB-SubCell"/>
</dbReference>
<dbReference type="CTD" id="11339"/>
<organism evidence="13 14">
    <name type="scientific">Mastacembelus armatus</name>
    <name type="common">zig-zag eel</name>
    <dbReference type="NCBI Taxonomy" id="205130"/>
    <lineage>
        <taxon>Eukaryota</taxon>
        <taxon>Metazoa</taxon>
        <taxon>Chordata</taxon>
        <taxon>Craniata</taxon>
        <taxon>Vertebrata</taxon>
        <taxon>Euteleostomi</taxon>
        <taxon>Actinopterygii</taxon>
        <taxon>Neopterygii</taxon>
        <taxon>Teleostei</taxon>
        <taxon>Neoteleostei</taxon>
        <taxon>Acanthomorphata</taxon>
        <taxon>Anabantaria</taxon>
        <taxon>Synbranchiformes</taxon>
        <taxon>Mastacembelidae</taxon>
        <taxon>Mastacembelus</taxon>
    </lineage>
</organism>
<evidence type="ECO:0000259" key="12">
    <source>
        <dbReference type="PROSITE" id="PS51793"/>
    </source>
</evidence>
<dbReference type="AlphaFoldDB" id="A0A3Q3KHZ1"/>
<dbReference type="GO" id="GO:0007059">
    <property type="term" value="P:chromosome segregation"/>
    <property type="evidence" value="ECO:0007669"/>
    <property type="project" value="TreeGrafter"/>
</dbReference>
<dbReference type="GO" id="GO:0000785">
    <property type="term" value="C:chromatin"/>
    <property type="evidence" value="ECO:0007669"/>
    <property type="project" value="TreeGrafter"/>
</dbReference>
<keyword evidence="4" id="KW-0158">Chromosome</keyword>
<accession>A0A3Q3KHZ1</accession>
<dbReference type="InParanoid" id="A0A3Q3KHZ1"/>
<evidence type="ECO:0000256" key="1">
    <source>
        <dbReference type="ARBA" id="ARBA00003694"/>
    </source>
</evidence>
<dbReference type="Proteomes" id="UP000261640">
    <property type="component" value="Unplaced"/>
</dbReference>
<proteinExistence type="predicted"/>
<dbReference type="InterPro" id="IPR004910">
    <property type="entry name" value="Yippee/Mis18/Cereblon"/>
</dbReference>
<sequence>MEYDESMLVQRIGEMKLFPETESSHMTLHCAHCNTVLGDSYGICGDFSIKHMDSIMCLKVTDDVVISDPMESGHKGDLANCICSALKCRVCCCDVGKVIHSAPSHLATIRSLFLLYKAKISCYILDSSSMVRASKLTFHMKPLREHINEVRQQVEAQLNQMSHANSRLTSVTSDLNK</sequence>
<dbReference type="GO" id="GO:0000775">
    <property type="term" value="C:chromosome, centromeric region"/>
    <property type="evidence" value="ECO:0007669"/>
    <property type="project" value="UniProtKB-SubCell"/>
</dbReference>
<evidence type="ECO:0000256" key="7">
    <source>
        <dbReference type="ARBA" id="ARBA00022776"/>
    </source>
</evidence>
<dbReference type="GO" id="GO:0051301">
    <property type="term" value="P:cell division"/>
    <property type="evidence" value="ECO:0007669"/>
    <property type="project" value="UniProtKB-KW"/>
</dbReference>
<dbReference type="RefSeq" id="XP_026155186.1">
    <property type="nucleotide sequence ID" value="XM_026299401.1"/>
</dbReference>
<dbReference type="GO" id="GO:0046872">
    <property type="term" value="F:metal ion binding"/>
    <property type="evidence" value="ECO:0007669"/>
    <property type="project" value="UniProtKB-KW"/>
</dbReference>
<comment type="subcellular location">
    <subcellularLocation>
        <location evidence="3">Chromosome</location>
        <location evidence="3">Centromere</location>
    </subcellularLocation>
    <subcellularLocation>
        <location evidence="2">Nucleus</location>
    </subcellularLocation>
</comment>
<evidence type="ECO:0000313" key="13">
    <source>
        <dbReference type="Ensembl" id="ENSMAMP00000000248.1"/>
    </source>
</evidence>
<dbReference type="STRING" id="205130.ENSMAMP00000000248"/>
<evidence type="ECO:0000256" key="4">
    <source>
        <dbReference type="ARBA" id="ARBA00022454"/>
    </source>
</evidence>
<keyword evidence="10" id="KW-0131">Cell cycle</keyword>
<dbReference type="PROSITE" id="PS51793">
    <property type="entry name" value="MIS18"/>
    <property type="match status" value="1"/>
</dbReference>
<dbReference type="OrthoDB" id="9926299at2759"/>
<evidence type="ECO:0000256" key="8">
    <source>
        <dbReference type="ARBA" id="ARBA00022833"/>
    </source>
</evidence>
<evidence type="ECO:0000313" key="14">
    <source>
        <dbReference type="Proteomes" id="UP000261640"/>
    </source>
</evidence>
<dbReference type="FunCoup" id="A0A3Q3KHZ1">
    <property type="interactions" value="598"/>
</dbReference>
<keyword evidence="11" id="KW-0137">Centromere</keyword>
<reference evidence="13" key="1">
    <citation type="submission" date="2025-08" db="UniProtKB">
        <authorList>
            <consortium name="Ensembl"/>
        </authorList>
    </citation>
    <scope>IDENTIFICATION</scope>
</reference>
<keyword evidence="7" id="KW-0498">Mitosis</keyword>
<dbReference type="PANTHER" id="PTHR16431">
    <property type="entry name" value="NEUROGENIC PROTEIN MASTERMIND"/>
    <property type="match status" value="1"/>
</dbReference>
<feature type="domain" description="Mis18" evidence="12">
    <location>
        <begin position="25"/>
        <end position="125"/>
    </location>
</feature>
<evidence type="ECO:0000256" key="2">
    <source>
        <dbReference type="ARBA" id="ARBA00004123"/>
    </source>
</evidence>
<dbReference type="PANTHER" id="PTHR16431:SF3">
    <property type="entry name" value="PROTEIN MIS18-BETA"/>
    <property type="match status" value="1"/>
</dbReference>
<name>A0A3Q3KHZ1_9TELE</name>
<keyword evidence="8" id="KW-0862">Zinc</keyword>
<evidence type="ECO:0000256" key="11">
    <source>
        <dbReference type="ARBA" id="ARBA00023328"/>
    </source>
</evidence>
<keyword evidence="9" id="KW-0539">Nucleus</keyword>
<evidence type="ECO:0000256" key="10">
    <source>
        <dbReference type="ARBA" id="ARBA00023306"/>
    </source>
</evidence>
<dbReference type="GeneID" id="113125735"/>
<dbReference type="GO" id="GO:0034080">
    <property type="term" value="P:CENP-A containing chromatin assembly"/>
    <property type="evidence" value="ECO:0007669"/>
    <property type="project" value="TreeGrafter"/>
</dbReference>
<evidence type="ECO:0000256" key="3">
    <source>
        <dbReference type="ARBA" id="ARBA00004584"/>
    </source>
</evidence>
<dbReference type="Pfam" id="PF03226">
    <property type="entry name" value="Yippee-Mis18"/>
    <property type="match status" value="1"/>
</dbReference>
<evidence type="ECO:0000256" key="5">
    <source>
        <dbReference type="ARBA" id="ARBA00022618"/>
    </source>
</evidence>
<evidence type="ECO:0000256" key="9">
    <source>
        <dbReference type="ARBA" id="ARBA00023242"/>
    </source>
</evidence>
<comment type="function">
    <text evidence="1">Required for recruitment of CENPA to centromeres and normal chromosome segregation during mitosis.</text>
</comment>
<dbReference type="GeneTree" id="ENSGT00940000175695"/>
<keyword evidence="6" id="KW-0479">Metal-binding</keyword>
<keyword evidence="5" id="KW-0132">Cell division</keyword>
<keyword evidence="14" id="KW-1185">Reference proteome</keyword>
<protein>
    <submittedName>
        <fullName evidence="13">Opa interacting protein 5</fullName>
    </submittedName>
</protein>
<reference evidence="13" key="2">
    <citation type="submission" date="2025-09" db="UniProtKB">
        <authorList>
            <consortium name="Ensembl"/>
        </authorList>
    </citation>
    <scope>IDENTIFICATION</scope>
</reference>
<evidence type="ECO:0000256" key="6">
    <source>
        <dbReference type="ARBA" id="ARBA00022723"/>
    </source>
</evidence>
<dbReference type="Ensembl" id="ENSMAMT00000000253.2">
    <property type="protein sequence ID" value="ENSMAMP00000000248.1"/>
    <property type="gene ID" value="ENSMAMG00000000180.2"/>
</dbReference>
<dbReference type="InterPro" id="IPR034752">
    <property type="entry name" value="Mis18"/>
</dbReference>